<dbReference type="PROSITE" id="PS50206">
    <property type="entry name" value="RHODANESE_3"/>
    <property type="match status" value="2"/>
</dbReference>
<dbReference type="Gene3D" id="3.40.250.10">
    <property type="entry name" value="Rhodanese-like domain"/>
    <property type="match status" value="2"/>
</dbReference>
<keyword evidence="5" id="KW-1185">Reference proteome</keyword>
<dbReference type="CDD" id="cd01449">
    <property type="entry name" value="TST_Repeat_2"/>
    <property type="match status" value="1"/>
</dbReference>
<dbReference type="CDD" id="cd01448">
    <property type="entry name" value="TST_Repeat_1"/>
    <property type="match status" value="1"/>
</dbReference>
<evidence type="ECO:0000313" key="5">
    <source>
        <dbReference type="Proteomes" id="UP000265801"/>
    </source>
</evidence>
<dbReference type="PANTHER" id="PTHR11364">
    <property type="entry name" value="THIOSULFATE SULFERTANSFERASE"/>
    <property type="match status" value="1"/>
</dbReference>
<dbReference type="InterPro" id="IPR036873">
    <property type="entry name" value="Rhodanese-like_dom_sf"/>
</dbReference>
<feature type="domain" description="Rhodanese" evidence="3">
    <location>
        <begin position="15"/>
        <end position="134"/>
    </location>
</feature>
<dbReference type="EMBL" id="QXIR01000015">
    <property type="protein sequence ID" value="RIW33086.1"/>
    <property type="molecule type" value="Genomic_DNA"/>
</dbReference>
<dbReference type="SMART" id="SM00450">
    <property type="entry name" value="RHOD"/>
    <property type="match status" value="2"/>
</dbReference>
<dbReference type="SUPFAM" id="SSF52821">
    <property type="entry name" value="Rhodanese/Cell cycle control phosphatase"/>
    <property type="match status" value="2"/>
</dbReference>
<dbReference type="InterPro" id="IPR045078">
    <property type="entry name" value="TST/MPST-like"/>
</dbReference>
<feature type="domain" description="Rhodanese" evidence="3">
    <location>
        <begin position="165"/>
        <end position="274"/>
    </location>
</feature>
<name>A0A3A1QWT5_9BACI</name>
<dbReference type="GO" id="GO:0004792">
    <property type="term" value="F:thiosulfate-cyanide sulfurtransferase activity"/>
    <property type="evidence" value="ECO:0007669"/>
    <property type="project" value="InterPro"/>
</dbReference>
<protein>
    <submittedName>
        <fullName evidence="4">Sulfurtransferase</fullName>
    </submittedName>
</protein>
<keyword evidence="2" id="KW-0677">Repeat</keyword>
<evidence type="ECO:0000259" key="3">
    <source>
        <dbReference type="PROSITE" id="PS50206"/>
    </source>
</evidence>
<dbReference type="RefSeq" id="WP_119547144.1">
    <property type="nucleotide sequence ID" value="NZ_QXIR01000015.1"/>
</dbReference>
<accession>A0A3A1QWT5</accession>
<evidence type="ECO:0000256" key="2">
    <source>
        <dbReference type="ARBA" id="ARBA00022737"/>
    </source>
</evidence>
<dbReference type="Pfam" id="PF00581">
    <property type="entry name" value="Rhodanese"/>
    <property type="match status" value="2"/>
</dbReference>
<dbReference type="PROSITE" id="PS00380">
    <property type="entry name" value="RHODANESE_1"/>
    <property type="match status" value="1"/>
</dbReference>
<dbReference type="InterPro" id="IPR001307">
    <property type="entry name" value="Thiosulphate_STrfase_CS"/>
</dbReference>
<sequence length="278" mass="31888">MENTKEISWLEMNYLSGEVRVIDCRYKLDEPDYGKRKYEQDHIPGAVYFDLEEDLSGKVKEHGGRHPLPKIEEFVSKLEKAGIGNDTVVVIYDGGEEAFASRCWWLLKYIGHRDAFVLNGGYPAWKKRNLPVTKEVPYYNIGQFAPHLNEGMVATVEDVRKVSRKESEGILIDSRSRNRYLGLVEPIDKVPGHIPGAVNYEWTEALENGRFLSDEDQHRRWEHLDKEKPLIVYCGSGVTAVPNILSLWSSGHQKAKLYPGSYSDWISYDGHEVETKEN</sequence>
<gene>
    <name evidence="4" type="ORF">D3H55_11905</name>
</gene>
<proteinExistence type="predicted"/>
<dbReference type="OrthoDB" id="9770030at2"/>
<dbReference type="InterPro" id="IPR001763">
    <property type="entry name" value="Rhodanese-like_dom"/>
</dbReference>
<reference evidence="4 5" key="1">
    <citation type="submission" date="2018-09" db="EMBL/GenBank/DDBJ databases">
        <title>Bacillus saliacetes sp. nov., isolated from Thai shrimp paste (Ka-pi).</title>
        <authorList>
            <person name="Daroonpunt R."/>
            <person name="Tanasupawat S."/>
            <person name="Yiamsombut S."/>
        </authorList>
    </citation>
    <scope>NUCLEOTIDE SEQUENCE [LARGE SCALE GENOMIC DNA]</scope>
    <source>
        <strain evidence="4 5">SKP7-4</strain>
    </source>
</reference>
<dbReference type="AlphaFoldDB" id="A0A3A1QWT5"/>
<dbReference type="PANTHER" id="PTHR11364:SF27">
    <property type="entry name" value="SULFURTRANSFERASE"/>
    <property type="match status" value="1"/>
</dbReference>
<organism evidence="4 5">
    <name type="scientific">Bacillus salacetis</name>
    <dbReference type="NCBI Taxonomy" id="2315464"/>
    <lineage>
        <taxon>Bacteria</taxon>
        <taxon>Bacillati</taxon>
        <taxon>Bacillota</taxon>
        <taxon>Bacilli</taxon>
        <taxon>Bacillales</taxon>
        <taxon>Bacillaceae</taxon>
        <taxon>Bacillus</taxon>
    </lineage>
</organism>
<dbReference type="FunFam" id="3.40.250.10:FF:000035">
    <property type="entry name" value="Thiosulfate sulfurtransferase"/>
    <property type="match status" value="1"/>
</dbReference>
<evidence type="ECO:0000313" key="4">
    <source>
        <dbReference type="EMBL" id="RIW33086.1"/>
    </source>
</evidence>
<dbReference type="Proteomes" id="UP000265801">
    <property type="component" value="Unassembled WGS sequence"/>
</dbReference>
<evidence type="ECO:0000256" key="1">
    <source>
        <dbReference type="ARBA" id="ARBA00022679"/>
    </source>
</evidence>
<comment type="caution">
    <text evidence="4">The sequence shown here is derived from an EMBL/GenBank/DDBJ whole genome shotgun (WGS) entry which is preliminary data.</text>
</comment>
<keyword evidence="1 4" id="KW-0808">Transferase</keyword>